<dbReference type="Proteomes" id="UP000298468">
    <property type="component" value="Unassembled WGS sequence"/>
</dbReference>
<dbReference type="SMART" id="SM00487">
    <property type="entry name" value="DEXDc"/>
    <property type="match status" value="1"/>
</dbReference>
<dbReference type="GO" id="GO:0004386">
    <property type="term" value="F:helicase activity"/>
    <property type="evidence" value="ECO:0007669"/>
    <property type="project" value="UniProtKB-KW"/>
</dbReference>
<dbReference type="GO" id="GO:0005524">
    <property type="term" value="F:ATP binding"/>
    <property type="evidence" value="ECO:0007669"/>
    <property type="project" value="UniProtKB-KW"/>
</dbReference>
<dbReference type="OrthoDB" id="9815222at2"/>
<keyword evidence="2" id="KW-0378">Hydrolase</keyword>
<evidence type="ECO:0000313" key="7">
    <source>
        <dbReference type="EMBL" id="TFD86947.1"/>
    </source>
</evidence>
<dbReference type="InterPro" id="IPR027417">
    <property type="entry name" value="P-loop_NTPase"/>
</dbReference>
<dbReference type="InterPro" id="IPR001650">
    <property type="entry name" value="Helicase_C-like"/>
</dbReference>
<feature type="domain" description="Helicase C-terminal" evidence="6">
    <location>
        <begin position="586"/>
        <end position="771"/>
    </location>
</feature>
<dbReference type="PANTHER" id="PTHR47961">
    <property type="entry name" value="DNA POLYMERASE THETA, PUTATIVE (AFU_ORTHOLOGUE AFUA_1G05260)-RELATED"/>
    <property type="match status" value="1"/>
</dbReference>
<reference evidence="7 8" key="1">
    <citation type="submission" date="2019-03" db="EMBL/GenBank/DDBJ databases">
        <title>Genomics of glacier-inhabiting Cryobacterium strains.</title>
        <authorList>
            <person name="Liu Q."/>
            <person name="Xin Y.-H."/>
        </authorList>
    </citation>
    <scope>NUCLEOTIDE SEQUENCE [LARGE SCALE GENOMIC DNA]</scope>
    <source>
        <strain evidence="7 8">Sr59</strain>
    </source>
</reference>
<dbReference type="GO" id="GO:0003676">
    <property type="term" value="F:nucleic acid binding"/>
    <property type="evidence" value="ECO:0007669"/>
    <property type="project" value="InterPro"/>
</dbReference>
<dbReference type="GO" id="GO:0016787">
    <property type="term" value="F:hydrolase activity"/>
    <property type="evidence" value="ECO:0007669"/>
    <property type="project" value="UniProtKB-KW"/>
</dbReference>
<keyword evidence="4" id="KW-0067">ATP-binding</keyword>
<proteinExistence type="predicted"/>
<dbReference type="Gene3D" id="3.40.50.300">
    <property type="entry name" value="P-loop containing nucleotide triphosphate hydrolases"/>
    <property type="match status" value="2"/>
</dbReference>
<dbReference type="Pfam" id="PF00270">
    <property type="entry name" value="DEAD"/>
    <property type="match status" value="1"/>
</dbReference>
<dbReference type="PROSITE" id="PS51192">
    <property type="entry name" value="HELICASE_ATP_BIND_1"/>
    <property type="match status" value="1"/>
</dbReference>
<feature type="domain" description="Helicase ATP-binding" evidence="5">
    <location>
        <begin position="297"/>
        <end position="457"/>
    </location>
</feature>
<dbReference type="InterPro" id="IPR011545">
    <property type="entry name" value="DEAD/DEAH_box_helicase_dom"/>
</dbReference>
<dbReference type="EMBL" id="SOHM01000031">
    <property type="protein sequence ID" value="TFD86947.1"/>
    <property type="molecule type" value="Genomic_DNA"/>
</dbReference>
<keyword evidence="3 7" id="KW-0347">Helicase</keyword>
<name>A0A4R9BLF9_9MICO</name>
<evidence type="ECO:0000256" key="2">
    <source>
        <dbReference type="ARBA" id="ARBA00022801"/>
    </source>
</evidence>
<organism evidence="7 8">
    <name type="scientific">Cryobacterium lactosi</name>
    <dbReference type="NCBI Taxonomy" id="1259202"/>
    <lineage>
        <taxon>Bacteria</taxon>
        <taxon>Bacillati</taxon>
        <taxon>Actinomycetota</taxon>
        <taxon>Actinomycetes</taxon>
        <taxon>Micrococcales</taxon>
        <taxon>Microbacteriaceae</taxon>
        <taxon>Cryobacterium</taxon>
    </lineage>
</organism>
<comment type="caution">
    <text evidence="7">The sequence shown here is derived from an EMBL/GenBank/DDBJ whole genome shotgun (WGS) entry which is preliminary data.</text>
</comment>
<sequence>MMFDSESEAFLRSAPAIEGLDPQVLPERFTAAYAQLIAARVRGEASAPAPDGDTWSLSGIADVYELIAATSNDSRVREPAAFVAGTAQQLLAQASRLSPNSTRVASIVSRDAMAPEVAAPLLFLISKQFADAADAATSIVPPRFAIDPFGRQLLRSVSLLARGKLARVVGLEDVDAVASTDLGRRSEETLKLALLRAVKTMAARLLGGEEDPRPVLTQIIDLCDGPALAAGQAVSTFPGYQQAARLLLLGFNALDGNALVNVPSPPGTDDRYWSSWVRHRATTAPFVWPNHEEAIGRGFQNPGVSAVLVLPTGAGKTTLASMKIAAAIGQSARVLVLAPTHSLVEQLTADFSRIFPELDTTPSGDVGSASISVMTPERCLALLSFQPNSFEDVSLIVFDEAHLLSNESGTRRSMDAMLAVLMLTRLVPNADLLMLSAMLRNGSQLAGWIEEITGRPCLFFEPLWKPSRQARGVVMYQSSELDSALQAATTAHLAEDDRVGSRSATVRSVAQAELQLTPFGLFGLENNWLNETTADVTIQQMISGKVNIVGKLKGRRVLPTPSVNRVAVSIAHAAAMSGLKSIVFANVKSHTISMARDLRSILAVNATVSDADQELWDDLAVELGGLEHSLNAPGGGVVCHNGLMLRVERMLAERSFRRPDGAQIIVATPTLAQGMNLPADIAILASEKRAGMSRGREPLAAHELMNAAARAGRAGHVANGLVVLVSETVLTFEPESPLGADLIGRLKAILPIDDRSIELSDPLQSILDRLTTGMVEDPDVEYLLNRLRLENLPDSALSIGFVDRSLAGFQARHAGIEGAFAQQVQQLKSLLERRAEESPLDENLSVIAAQTGLTGELLRELETDLLAAPDWPQSISAWVALTFTWLAASERTRRQLFGGETGALAQAAGQSLAHELTREDLLRLESGVQAWISGDPLNAIELALGSDASGKNVNCLRARNLVTKAIPLSITFAVSVIALVAKGIDRELTPECELSLDCVVTGVREGFNSPALIAFAHLEGQRSLRVGSHLSLAEHPHLSALESRVSNLENLLALMQMYHTPS</sequence>
<protein>
    <submittedName>
        <fullName evidence="7">DEAD/DEAH box helicase</fullName>
    </submittedName>
</protein>
<evidence type="ECO:0000259" key="6">
    <source>
        <dbReference type="PROSITE" id="PS51194"/>
    </source>
</evidence>
<dbReference type="InterPro" id="IPR014001">
    <property type="entry name" value="Helicase_ATP-bd"/>
</dbReference>
<dbReference type="SMART" id="SM00490">
    <property type="entry name" value="HELICc"/>
    <property type="match status" value="1"/>
</dbReference>
<dbReference type="AlphaFoldDB" id="A0A4R9BLF9"/>
<keyword evidence="1" id="KW-0547">Nucleotide-binding</keyword>
<gene>
    <name evidence="7" type="ORF">E3T61_13815</name>
</gene>
<accession>A0A4R9BLF9</accession>
<dbReference type="SUPFAM" id="SSF52540">
    <property type="entry name" value="P-loop containing nucleoside triphosphate hydrolases"/>
    <property type="match status" value="1"/>
</dbReference>
<dbReference type="PROSITE" id="PS51194">
    <property type="entry name" value="HELICASE_CTER"/>
    <property type="match status" value="1"/>
</dbReference>
<keyword evidence="8" id="KW-1185">Reference proteome</keyword>
<evidence type="ECO:0000259" key="5">
    <source>
        <dbReference type="PROSITE" id="PS51192"/>
    </source>
</evidence>
<dbReference type="PANTHER" id="PTHR47961:SF6">
    <property type="entry name" value="DNA-DIRECTED DNA POLYMERASE"/>
    <property type="match status" value="1"/>
</dbReference>
<evidence type="ECO:0000256" key="3">
    <source>
        <dbReference type="ARBA" id="ARBA00022806"/>
    </source>
</evidence>
<evidence type="ECO:0000313" key="8">
    <source>
        <dbReference type="Proteomes" id="UP000298468"/>
    </source>
</evidence>
<evidence type="ECO:0000256" key="4">
    <source>
        <dbReference type="ARBA" id="ARBA00022840"/>
    </source>
</evidence>
<dbReference type="InterPro" id="IPR050474">
    <property type="entry name" value="Hel308_SKI2-like"/>
</dbReference>
<evidence type="ECO:0000256" key="1">
    <source>
        <dbReference type="ARBA" id="ARBA00022741"/>
    </source>
</evidence>